<dbReference type="EMBL" id="FPJE01000011">
    <property type="protein sequence ID" value="SFW54239.1"/>
    <property type="molecule type" value="Genomic_DNA"/>
</dbReference>
<reference evidence="2 3" key="1">
    <citation type="submission" date="2016-11" db="EMBL/GenBank/DDBJ databases">
        <authorList>
            <person name="Jaros S."/>
            <person name="Januszkiewicz K."/>
            <person name="Wedrychowicz H."/>
        </authorList>
    </citation>
    <scope>NUCLEOTIDE SEQUENCE [LARGE SCALE GENOMIC DNA]</scope>
    <source>
        <strain evidence="2 3">CGMCC 1.12145</strain>
    </source>
</reference>
<dbReference type="GO" id="GO:0004622">
    <property type="term" value="F:phosphatidylcholine lysophospholipase activity"/>
    <property type="evidence" value="ECO:0007669"/>
    <property type="project" value="TreeGrafter"/>
</dbReference>
<accession>A0A1K1Q2V5</accession>
<dbReference type="PANTHER" id="PTHR30383:SF5">
    <property type="entry name" value="SGNH HYDROLASE-TYPE ESTERASE DOMAIN-CONTAINING PROTEIN"/>
    <property type="match status" value="1"/>
</dbReference>
<dbReference type="InterPro" id="IPR051532">
    <property type="entry name" value="Ester_Hydrolysis_Enzymes"/>
</dbReference>
<dbReference type="InterPro" id="IPR013830">
    <property type="entry name" value="SGNH_hydro"/>
</dbReference>
<sequence>MKYQYTIVCLLFYVITSYGQKPDNPGLFRNEIEAFRNADSVTVPEPGLIVFTGSSSIRGWHELDTYFPERRVINRGFGGSRLSDALYYFDDIVTPYQPGQVVLYSGENDIAAGKSPRTVKRLFKAFYKRFTNEFPDTPLIYVSIKPSIARWAMFEDMQKANTMIRRYIRRKKHVDYVDVVPGMLDENGKPLPEIFLGDGLHMNPSGYAIWKKELLPLLIRNK</sequence>
<dbReference type="InterPro" id="IPR036514">
    <property type="entry name" value="SGNH_hydro_sf"/>
</dbReference>
<organism evidence="2 3">
    <name type="scientific">Sinomicrobium oceani</name>
    <dbReference type="NCBI Taxonomy" id="1150368"/>
    <lineage>
        <taxon>Bacteria</taxon>
        <taxon>Pseudomonadati</taxon>
        <taxon>Bacteroidota</taxon>
        <taxon>Flavobacteriia</taxon>
        <taxon>Flavobacteriales</taxon>
        <taxon>Flavobacteriaceae</taxon>
        <taxon>Sinomicrobium</taxon>
    </lineage>
</organism>
<keyword evidence="3" id="KW-1185">Reference proteome</keyword>
<dbReference type="Proteomes" id="UP000182248">
    <property type="component" value="Unassembled WGS sequence"/>
</dbReference>
<name>A0A1K1Q2V5_9FLAO</name>
<dbReference type="OrthoDB" id="9790057at2"/>
<evidence type="ECO:0000313" key="3">
    <source>
        <dbReference type="Proteomes" id="UP000182248"/>
    </source>
</evidence>
<dbReference type="STRING" id="1150368.SAMN02927921_02212"/>
<dbReference type="AlphaFoldDB" id="A0A1K1Q2V5"/>
<evidence type="ECO:0000259" key="1">
    <source>
        <dbReference type="Pfam" id="PF13472"/>
    </source>
</evidence>
<dbReference type="Pfam" id="PF13472">
    <property type="entry name" value="Lipase_GDSL_2"/>
    <property type="match status" value="1"/>
</dbReference>
<proteinExistence type="predicted"/>
<protein>
    <submittedName>
        <fullName evidence="2">Lysophospholipase L1</fullName>
    </submittedName>
</protein>
<feature type="domain" description="SGNH hydrolase-type esterase" evidence="1">
    <location>
        <begin position="53"/>
        <end position="209"/>
    </location>
</feature>
<dbReference type="RefSeq" id="WP_072317434.1">
    <property type="nucleotide sequence ID" value="NZ_FPJE01000011.1"/>
</dbReference>
<evidence type="ECO:0000313" key="2">
    <source>
        <dbReference type="EMBL" id="SFW54239.1"/>
    </source>
</evidence>
<dbReference type="Gene3D" id="3.40.50.1110">
    <property type="entry name" value="SGNH hydrolase"/>
    <property type="match status" value="1"/>
</dbReference>
<dbReference type="SUPFAM" id="SSF52266">
    <property type="entry name" value="SGNH hydrolase"/>
    <property type="match status" value="1"/>
</dbReference>
<gene>
    <name evidence="2" type="ORF">SAMN02927921_02212</name>
</gene>
<dbReference type="PANTHER" id="PTHR30383">
    <property type="entry name" value="THIOESTERASE 1/PROTEASE 1/LYSOPHOSPHOLIPASE L1"/>
    <property type="match status" value="1"/>
</dbReference>